<evidence type="ECO:0000259" key="5">
    <source>
        <dbReference type="Pfam" id="PF00961"/>
    </source>
</evidence>
<feature type="region of interest" description="Disordered" evidence="4">
    <location>
        <begin position="368"/>
        <end position="429"/>
    </location>
</feature>
<dbReference type="InterPro" id="IPR004860">
    <property type="entry name" value="LAGLIDADG_dom"/>
</dbReference>
<evidence type="ECO:0000256" key="2">
    <source>
        <dbReference type="ARBA" id="ARBA00022603"/>
    </source>
</evidence>
<dbReference type="InterPro" id="IPR029063">
    <property type="entry name" value="SAM-dependent_MTases_sf"/>
</dbReference>
<feature type="compositionally biased region" description="Polar residues" evidence="4">
    <location>
        <begin position="411"/>
        <end position="429"/>
    </location>
</feature>
<dbReference type="KEGG" id="vg:60330970"/>
<dbReference type="InterPro" id="IPR002052">
    <property type="entry name" value="DNA_methylase_N6_adenine_CS"/>
</dbReference>
<dbReference type="GO" id="GO:0004519">
    <property type="term" value="F:endonuclease activity"/>
    <property type="evidence" value="ECO:0007669"/>
    <property type="project" value="InterPro"/>
</dbReference>
<dbReference type="RefSeq" id="YP_009959428.1">
    <property type="nucleotide sequence ID" value="NC_051680.1"/>
</dbReference>
<dbReference type="GeneID" id="60330970"/>
<dbReference type="Pfam" id="PF00961">
    <property type="entry name" value="LAGLIDADG_1"/>
    <property type="match status" value="1"/>
</dbReference>
<dbReference type="Pfam" id="PF01555">
    <property type="entry name" value="N6_N4_Mtase"/>
    <property type="match status" value="2"/>
</dbReference>
<dbReference type="SUPFAM" id="SSF53335">
    <property type="entry name" value="S-adenosyl-L-methionine-dependent methyltransferases"/>
    <property type="match status" value="2"/>
</dbReference>
<dbReference type="Proteomes" id="UP000259261">
    <property type="component" value="Segment"/>
</dbReference>
<dbReference type="PANTHER" id="PTHR36181">
    <property type="entry name" value="INTRON-ENCODED ENDONUCLEASE AI3-RELATED"/>
    <property type="match status" value="1"/>
</dbReference>
<evidence type="ECO:0000256" key="3">
    <source>
        <dbReference type="ARBA" id="ARBA00022679"/>
    </source>
</evidence>
<sequence length="774" mass="83261">MTPYYTDEQVTLYHGDCVEVLRTLPDASIDSIITDPPYNLSFMAKTWDALDGREDAGFAYWLAGLIDGEGCFTIKAHTRGTHAPSFAIKLRADDIAVLEHARRTLGAGTVTIERRAEGNDMARWVVGDKVGCQRLVDLLDKYPLRAKKRIDYWTWREAVCEWTGRGRGNRWHGAADNERMAALRERLMSGRAYTDIAWSGNEFQDWCRLWAAECLRVLKPGGHMLAFGGSRTWHRLAAAIEDAGFEIRDSIAWLYGSGFPKSLDVSKAIDKAAGAEREATGTARGHVPTDGGNFDDDNYQWRAVYERKDNPATDAAKQWQGWGTALKPSHEPVVVARKPHVIGGILDGIGSELTRLEDECRRSACVAARSSAPTPADSPEARTATAPASAATQHEAGQESTTPTGAAVATSDRTATSWSDETTAPTPWSTVSSWRACWAELCELTSTSTTSTTTEATTDLRTLWSSISSLTVTSTPDSPTPALTSPSTALGVDSLFAATVLRLRATLALSAPESATASTPHVPQAAGGSSAFEPIVVARKPLVGTVAANVLEHGTGALNIDACRIGDGSESQGPRDSSEPSATRRYTSSGAVNIAATPGPRGGSPSGRWPTNVVLDEAQAAELDAQTGYQRDGTHVGRNRDGSAHTNEIYGARKNDTRDVGYGGGGGGSRFFPVFRYEAKAPGAERPSYVNEDGAKVAHNTVKPLDLMRWLVRLVTPPNGVVLDPFAGSGTTAEACIHEHKRCITIEREADYLPLIVNRLSKPIEVGFDFESVS</sequence>
<name>A0A345MG07_9CAUD</name>
<evidence type="ECO:0000259" key="6">
    <source>
        <dbReference type="Pfam" id="PF01555"/>
    </source>
</evidence>
<dbReference type="PANTHER" id="PTHR36181:SF3">
    <property type="entry name" value="INTRON-ENCODED DNA ENDONUCLEASE AI5 BETA"/>
    <property type="match status" value="1"/>
</dbReference>
<dbReference type="InterPro" id="IPR002941">
    <property type="entry name" value="DNA_methylase_N4/N6"/>
</dbReference>
<evidence type="ECO:0000256" key="4">
    <source>
        <dbReference type="SAM" id="MobiDB-lite"/>
    </source>
</evidence>
<keyword evidence="8" id="KW-1185">Reference proteome</keyword>
<feature type="domain" description="DNA methylase N-4/N-6" evidence="6">
    <location>
        <begin position="194"/>
        <end position="262"/>
    </location>
</feature>
<dbReference type="InterPro" id="IPR051289">
    <property type="entry name" value="LAGLIDADG_Endonuclease"/>
</dbReference>
<gene>
    <name evidence="7" type="primary">64</name>
    <name evidence="7" type="ORF">SEA_MANTRA_64</name>
</gene>
<evidence type="ECO:0000313" key="8">
    <source>
        <dbReference type="Proteomes" id="UP000259261"/>
    </source>
</evidence>
<feature type="region of interest" description="Disordered" evidence="4">
    <location>
        <begin position="565"/>
        <end position="611"/>
    </location>
</feature>
<accession>A0A345MG07</accession>
<proteinExistence type="inferred from homology"/>
<keyword evidence="2" id="KW-0489">Methyltransferase</keyword>
<dbReference type="GO" id="GO:0032259">
    <property type="term" value="P:methylation"/>
    <property type="evidence" value="ECO:0007669"/>
    <property type="project" value="UniProtKB-KW"/>
</dbReference>
<feature type="compositionally biased region" description="Polar residues" evidence="4">
    <location>
        <begin position="569"/>
        <end position="591"/>
    </location>
</feature>
<dbReference type="EMBL" id="MH590596">
    <property type="protein sequence ID" value="AXH69488.1"/>
    <property type="molecule type" value="Genomic_DNA"/>
</dbReference>
<dbReference type="SUPFAM" id="SSF55608">
    <property type="entry name" value="Homing endonucleases"/>
    <property type="match status" value="1"/>
</dbReference>
<dbReference type="GO" id="GO:0003677">
    <property type="term" value="F:DNA binding"/>
    <property type="evidence" value="ECO:0007669"/>
    <property type="project" value="InterPro"/>
</dbReference>
<evidence type="ECO:0000313" key="7">
    <source>
        <dbReference type="EMBL" id="AXH69488.1"/>
    </source>
</evidence>
<feature type="domain" description="DNA methylase N-4/N-6" evidence="6">
    <location>
        <begin position="688"/>
        <end position="756"/>
    </location>
</feature>
<dbReference type="PROSITE" id="PS00092">
    <property type="entry name" value="N6_MTASE"/>
    <property type="match status" value="1"/>
</dbReference>
<feature type="compositionally biased region" description="Low complexity" evidence="4">
    <location>
        <begin position="381"/>
        <end position="395"/>
    </location>
</feature>
<protein>
    <recommendedName>
        <fullName evidence="9">DNA methylase</fullName>
    </recommendedName>
</protein>
<feature type="region of interest" description="Disordered" evidence="4">
    <location>
        <begin position="631"/>
        <end position="652"/>
    </location>
</feature>
<feature type="domain" description="Homing endonuclease LAGLIDADG" evidence="5">
    <location>
        <begin position="62"/>
        <end position="159"/>
    </location>
</feature>
<organism evidence="7 8">
    <name type="scientific">Mycobacterium phage Mantra</name>
    <dbReference type="NCBI Taxonomy" id="2283297"/>
    <lineage>
        <taxon>Viruses</taxon>
        <taxon>Duplodnaviria</taxon>
        <taxon>Heunggongvirae</taxon>
        <taxon>Uroviricota</taxon>
        <taxon>Caudoviricetes</taxon>
        <taxon>Gracegardnervirinae</taxon>
        <taxon>Cheoctovirus</taxon>
        <taxon>Cheoctovirus mantra</taxon>
    </lineage>
</organism>
<reference evidence="7 8" key="1">
    <citation type="submission" date="2018-07" db="EMBL/GenBank/DDBJ databases">
        <authorList>
            <person name="Hartzog G.A."/>
            <person name="Garlena R.A."/>
            <person name="Russell D.A."/>
            <person name="Pope W.H."/>
            <person name="Jacobs-Sera D."/>
            <person name="Hatfull G.F."/>
        </authorList>
    </citation>
    <scope>NUCLEOTIDE SEQUENCE [LARGE SCALE GENOMIC DNA]</scope>
</reference>
<keyword evidence="3" id="KW-0808">Transferase</keyword>
<feature type="compositionally biased region" description="Basic and acidic residues" evidence="4">
    <location>
        <begin position="632"/>
        <end position="643"/>
    </location>
</feature>
<dbReference type="InterPro" id="IPR027434">
    <property type="entry name" value="Homing_endonucl"/>
</dbReference>
<feature type="region of interest" description="Disordered" evidence="4">
    <location>
        <begin position="275"/>
        <end position="295"/>
    </location>
</feature>
<dbReference type="GO" id="GO:0008170">
    <property type="term" value="F:N-methyltransferase activity"/>
    <property type="evidence" value="ECO:0007669"/>
    <property type="project" value="InterPro"/>
</dbReference>
<dbReference type="Gene3D" id="3.40.50.150">
    <property type="entry name" value="Vaccinia Virus protein VP39"/>
    <property type="match status" value="2"/>
</dbReference>
<dbReference type="Gene3D" id="3.10.28.10">
    <property type="entry name" value="Homing endonucleases"/>
    <property type="match status" value="1"/>
</dbReference>
<evidence type="ECO:0000256" key="1">
    <source>
        <dbReference type="ARBA" id="ARBA00006594"/>
    </source>
</evidence>
<dbReference type="REBASE" id="683547">
    <property type="entry name" value="M.MphManORF64P"/>
</dbReference>
<evidence type="ECO:0008006" key="9">
    <source>
        <dbReference type="Google" id="ProtNLM"/>
    </source>
</evidence>
<comment type="similarity">
    <text evidence="1">Belongs to the N(4)/N(6)-methyltransferase family.</text>
</comment>